<feature type="transmembrane region" description="Helical" evidence="1">
    <location>
        <begin position="6"/>
        <end position="22"/>
    </location>
</feature>
<evidence type="ECO:0000313" key="2">
    <source>
        <dbReference type="EMBL" id="MBP0482250.1"/>
    </source>
</evidence>
<keyword evidence="1" id="KW-1133">Transmembrane helix</keyword>
<feature type="transmembrane region" description="Helical" evidence="1">
    <location>
        <begin position="70"/>
        <end position="91"/>
    </location>
</feature>
<evidence type="ECO:0000313" key="3">
    <source>
        <dbReference type="Proteomes" id="UP000675940"/>
    </source>
</evidence>
<evidence type="ECO:0000256" key="1">
    <source>
        <dbReference type="SAM" id="Phobius"/>
    </source>
</evidence>
<gene>
    <name evidence="2" type="ORF">J5474_07065</name>
</gene>
<dbReference type="RefSeq" id="WP_209360109.1">
    <property type="nucleotide sequence ID" value="NZ_JAGISH010000003.1"/>
</dbReference>
<keyword evidence="1" id="KW-0472">Membrane</keyword>
<dbReference type="AlphaFoldDB" id="A0A940MM36"/>
<accession>A0A940MM36</accession>
<dbReference type="Proteomes" id="UP000675940">
    <property type="component" value="Unassembled WGS sequence"/>
</dbReference>
<proteinExistence type="predicted"/>
<keyword evidence="3" id="KW-1185">Reference proteome</keyword>
<keyword evidence="1" id="KW-0812">Transmembrane</keyword>
<comment type="caution">
    <text evidence="2">The sequence shown here is derived from an EMBL/GenBank/DDBJ whole genome shotgun (WGS) entry which is preliminary data.</text>
</comment>
<dbReference type="EMBL" id="JAGISH010000003">
    <property type="protein sequence ID" value="MBP0482250.1"/>
    <property type="molecule type" value="Genomic_DNA"/>
</dbReference>
<protein>
    <submittedName>
        <fullName evidence="2">Uncharacterized protein</fullName>
    </submittedName>
</protein>
<name>A0A940MM36_9RHOB</name>
<sequence length="94" mass="10444">MSAEWSLAMVFVFAITLASGWRRSKIRRAVRNLSTVSQRALGEAPDYAPPKDPQTDELAVYAGLHRRTGWIVKGVWALGLVWMGYVLWLVAGVA</sequence>
<organism evidence="2 3">
    <name type="scientific">Sagittula salina</name>
    <dbReference type="NCBI Taxonomy" id="2820268"/>
    <lineage>
        <taxon>Bacteria</taxon>
        <taxon>Pseudomonadati</taxon>
        <taxon>Pseudomonadota</taxon>
        <taxon>Alphaproteobacteria</taxon>
        <taxon>Rhodobacterales</taxon>
        <taxon>Roseobacteraceae</taxon>
        <taxon>Sagittula</taxon>
    </lineage>
</organism>
<reference evidence="2" key="1">
    <citation type="submission" date="2021-03" db="EMBL/GenBank/DDBJ databases">
        <title>Sagittula salina sp. nov. strain M10.9X isolated from the marine waste.</title>
        <authorList>
            <person name="Satari L."/>
            <person name="Molina-Menor E."/>
            <person name="Vidal-Verdu A."/>
            <person name="Pascual J."/>
            <person name="Pereto J."/>
            <person name="Porcar M."/>
        </authorList>
    </citation>
    <scope>NUCLEOTIDE SEQUENCE</scope>
    <source>
        <strain evidence="2">M10.9X</strain>
    </source>
</reference>